<dbReference type="EMBL" id="JABFAB010000011">
    <property type="protein sequence ID" value="MBA0664432.1"/>
    <property type="molecule type" value="Genomic_DNA"/>
</dbReference>
<evidence type="ECO:0000313" key="2">
    <source>
        <dbReference type="EMBL" id="MBA0664432.1"/>
    </source>
</evidence>
<dbReference type="NCBIfam" id="TIGR00756">
    <property type="entry name" value="PPR"/>
    <property type="match status" value="1"/>
</dbReference>
<comment type="caution">
    <text evidence="2">The sequence shown here is derived from an EMBL/GenBank/DDBJ whole genome shotgun (WGS) entry which is preliminary data.</text>
</comment>
<sequence length="94" mass="10378">MIQRYPKPSIVEFTKLLAAIAVSMCQIDLGFSVLGNMLKLGVEPHVTFSTLMQGKISQAVRLFDEMVENGYQPNLIVYSTNSVKPGILIELSGF</sequence>
<reference evidence="2 3" key="1">
    <citation type="journal article" date="2019" name="Genome Biol. Evol.">
        <title>Insights into the evolution of the New World diploid cottons (Gossypium, subgenus Houzingenia) based on genome sequencing.</title>
        <authorList>
            <person name="Grover C.E."/>
            <person name="Arick M.A. 2nd"/>
            <person name="Thrash A."/>
            <person name="Conover J.L."/>
            <person name="Sanders W.S."/>
            <person name="Peterson D.G."/>
            <person name="Frelichowski J.E."/>
            <person name="Scheffler J.A."/>
            <person name="Scheffler B.E."/>
            <person name="Wendel J.F."/>
        </authorList>
    </citation>
    <scope>NUCLEOTIDE SEQUENCE [LARGE SCALE GENOMIC DNA]</scope>
    <source>
        <strain evidence="2">57</strain>
        <tissue evidence="2">Leaf</tissue>
    </source>
</reference>
<dbReference type="Gene3D" id="1.25.40.10">
    <property type="entry name" value="Tetratricopeptide repeat domain"/>
    <property type="match status" value="1"/>
</dbReference>
<keyword evidence="1" id="KW-0677">Repeat</keyword>
<dbReference type="OrthoDB" id="185373at2759"/>
<dbReference type="AlphaFoldDB" id="A0A7J8VPA5"/>
<evidence type="ECO:0008006" key="4">
    <source>
        <dbReference type="Google" id="ProtNLM"/>
    </source>
</evidence>
<protein>
    <recommendedName>
        <fullName evidence="4">Pentatricopeptide repeat-containing protein</fullName>
    </recommendedName>
</protein>
<gene>
    <name evidence="2" type="ORF">Goklo_004431</name>
</gene>
<organism evidence="2 3">
    <name type="scientific">Gossypium klotzschianum</name>
    <dbReference type="NCBI Taxonomy" id="34286"/>
    <lineage>
        <taxon>Eukaryota</taxon>
        <taxon>Viridiplantae</taxon>
        <taxon>Streptophyta</taxon>
        <taxon>Embryophyta</taxon>
        <taxon>Tracheophyta</taxon>
        <taxon>Spermatophyta</taxon>
        <taxon>Magnoliopsida</taxon>
        <taxon>eudicotyledons</taxon>
        <taxon>Gunneridae</taxon>
        <taxon>Pentapetalae</taxon>
        <taxon>rosids</taxon>
        <taxon>malvids</taxon>
        <taxon>Malvales</taxon>
        <taxon>Malvaceae</taxon>
        <taxon>Malvoideae</taxon>
        <taxon>Gossypium</taxon>
    </lineage>
</organism>
<keyword evidence="3" id="KW-1185">Reference proteome</keyword>
<proteinExistence type="predicted"/>
<dbReference type="Proteomes" id="UP000593573">
    <property type="component" value="Unassembled WGS sequence"/>
</dbReference>
<dbReference type="InterPro" id="IPR011990">
    <property type="entry name" value="TPR-like_helical_dom_sf"/>
</dbReference>
<dbReference type="InterPro" id="IPR002885">
    <property type="entry name" value="PPR_rpt"/>
</dbReference>
<name>A0A7J8VPA5_9ROSI</name>
<evidence type="ECO:0000313" key="3">
    <source>
        <dbReference type="Proteomes" id="UP000593573"/>
    </source>
</evidence>
<evidence type="ECO:0000256" key="1">
    <source>
        <dbReference type="ARBA" id="ARBA00022737"/>
    </source>
</evidence>
<accession>A0A7J8VPA5</accession>